<reference evidence="8 9" key="1">
    <citation type="submission" date="2010-11" db="EMBL/GenBank/DDBJ databases">
        <authorList>
            <person name="Durkin A.S."/>
            <person name="Madupu R."/>
            <person name="Torralba M."/>
            <person name="Gillis M."/>
            <person name="Methe B."/>
            <person name="Sutton G."/>
            <person name="Nelson K.E."/>
        </authorList>
    </citation>
    <scope>NUCLEOTIDE SEQUENCE [LARGE SCALE GENOMIC DNA]</scope>
    <source>
        <strain evidence="8 9">UPII 345-E</strain>
    </source>
</reference>
<dbReference type="Gene3D" id="3.30.750.44">
    <property type="match status" value="1"/>
</dbReference>
<dbReference type="SMART" id="SM00245">
    <property type="entry name" value="TSPc"/>
    <property type="match status" value="1"/>
</dbReference>
<dbReference type="SUPFAM" id="SSF52096">
    <property type="entry name" value="ClpP/crotonase"/>
    <property type="match status" value="1"/>
</dbReference>
<dbReference type="Gene3D" id="2.30.42.10">
    <property type="match status" value="1"/>
</dbReference>
<keyword evidence="4 5" id="KW-0720">Serine protease</keyword>
<gene>
    <name evidence="8" type="ORF">HMPREF9220_0972</name>
</gene>
<dbReference type="InterPro" id="IPR041489">
    <property type="entry name" value="PDZ_6"/>
</dbReference>
<keyword evidence="6" id="KW-0472">Membrane</keyword>
<dbReference type="PANTHER" id="PTHR32060:SF30">
    <property type="entry name" value="CARBOXY-TERMINAL PROCESSING PROTEASE CTPA"/>
    <property type="match status" value="1"/>
</dbReference>
<dbReference type="GO" id="GO:0004175">
    <property type="term" value="F:endopeptidase activity"/>
    <property type="evidence" value="ECO:0007669"/>
    <property type="project" value="TreeGrafter"/>
</dbReference>
<dbReference type="RefSeq" id="WP_007554560.1">
    <property type="nucleotide sequence ID" value="NZ_AENT01000016.1"/>
</dbReference>
<dbReference type="CDD" id="cd06782">
    <property type="entry name" value="cpPDZ_CPP-like"/>
    <property type="match status" value="1"/>
</dbReference>
<keyword evidence="6" id="KW-0812">Transmembrane</keyword>
<dbReference type="eggNOG" id="COG0793">
    <property type="taxonomic scope" value="Bacteria"/>
</dbReference>
<dbReference type="PANTHER" id="PTHR32060">
    <property type="entry name" value="TAIL-SPECIFIC PROTEASE"/>
    <property type="match status" value="1"/>
</dbReference>
<dbReference type="AlphaFoldDB" id="E4L8Q2"/>
<evidence type="ECO:0000259" key="7">
    <source>
        <dbReference type="PROSITE" id="PS50106"/>
    </source>
</evidence>
<protein>
    <submittedName>
        <fullName evidence="8">Peptidase, S41 family</fullName>
        <ecNumber evidence="8">3.4.21.-</ecNumber>
    </submittedName>
</protein>
<organism evidence="8 9">
    <name type="scientific">Dialister micraerophilus UPII 345-E</name>
    <dbReference type="NCBI Taxonomy" id="910314"/>
    <lineage>
        <taxon>Bacteria</taxon>
        <taxon>Bacillati</taxon>
        <taxon>Bacillota</taxon>
        <taxon>Negativicutes</taxon>
        <taxon>Veillonellales</taxon>
        <taxon>Veillonellaceae</taxon>
        <taxon>Dialister</taxon>
    </lineage>
</organism>
<dbReference type="EMBL" id="AENT01000016">
    <property type="protein sequence ID" value="EFR42799.1"/>
    <property type="molecule type" value="Genomic_DNA"/>
</dbReference>
<sequence length="382" mass="42385">MIKFSKKYNSLFNFILGILGGILISLCIIFISVGNPKELVEFLKNYNIIKRYYYRDVSDKELFEGALKGMTKSLNDPYSIFLNKDEYSALLQETNGEYSGVGIILGKNKNEDIVVMGVLENSSAKQNGILNGDIILEVNRKSIDKNDLSQVASKIRGKAGTEVFLTVKRNGIEKEIKLERKDINLPTVKSNMSTDTIGYIHIYSFGTRTSDEVKSALSDLKSKGAKKFIIDLRMNPGGIIDSVVNVSNQFLHEGTVVSYCPKNGNEKIYKIDGVKTFYPIVVLIDKYSASASEIFAGAVQDKKEGIVIGEKSFGKGTVQSIITNSDGTALKVSIAEYKTAKGRKIDKIGIEPDEKVEQKGEIFNFETDSVYKRAVEILNNEP</sequence>
<dbReference type="Proteomes" id="UP000004594">
    <property type="component" value="Unassembled WGS sequence"/>
</dbReference>
<comment type="similarity">
    <text evidence="1 5">Belongs to the peptidase S41A family.</text>
</comment>
<dbReference type="Pfam" id="PF22694">
    <property type="entry name" value="CtpB_N-like"/>
    <property type="match status" value="1"/>
</dbReference>
<comment type="caution">
    <text evidence="8">The sequence shown here is derived from an EMBL/GenBank/DDBJ whole genome shotgun (WGS) entry which is preliminary data.</text>
</comment>
<evidence type="ECO:0000313" key="9">
    <source>
        <dbReference type="Proteomes" id="UP000004594"/>
    </source>
</evidence>
<evidence type="ECO:0000313" key="8">
    <source>
        <dbReference type="EMBL" id="EFR42799.1"/>
    </source>
</evidence>
<dbReference type="SMART" id="SM00228">
    <property type="entry name" value="PDZ"/>
    <property type="match status" value="1"/>
</dbReference>
<keyword evidence="3 5" id="KW-0378">Hydrolase</keyword>
<evidence type="ECO:0000256" key="2">
    <source>
        <dbReference type="ARBA" id="ARBA00022670"/>
    </source>
</evidence>
<dbReference type="InterPro" id="IPR004447">
    <property type="entry name" value="Peptidase_S41A"/>
</dbReference>
<dbReference type="EC" id="3.4.21.-" evidence="8"/>
<feature type="transmembrane region" description="Helical" evidence="6">
    <location>
        <begin position="12"/>
        <end position="33"/>
    </location>
</feature>
<dbReference type="Gene3D" id="3.90.226.10">
    <property type="entry name" value="2-enoyl-CoA Hydratase, Chain A, domain 1"/>
    <property type="match status" value="1"/>
</dbReference>
<dbReference type="GO" id="GO:0030288">
    <property type="term" value="C:outer membrane-bounded periplasmic space"/>
    <property type="evidence" value="ECO:0007669"/>
    <property type="project" value="TreeGrafter"/>
</dbReference>
<dbReference type="InterPro" id="IPR055210">
    <property type="entry name" value="CtpA/B_N"/>
</dbReference>
<dbReference type="CDD" id="cd07560">
    <property type="entry name" value="Peptidase_S41_CPP"/>
    <property type="match status" value="1"/>
</dbReference>
<dbReference type="SUPFAM" id="SSF50156">
    <property type="entry name" value="PDZ domain-like"/>
    <property type="match status" value="1"/>
</dbReference>
<evidence type="ECO:0000256" key="5">
    <source>
        <dbReference type="RuleBase" id="RU004404"/>
    </source>
</evidence>
<keyword evidence="2 5" id="KW-0645">Protease</keyword>
<dbReference type="GO" id="GO:0007165">
    <property type="term" value="P:signal transduction"/>
    <property type="evidence" value="ECO:0007669"/>
    <property type="project" value="TreeGrafter"/>
</dbReference>
<keyword evidence="6" id="KW-1133">Transmembrane helix</keyword>
<accession>E4L8Q2</accession>
<proteinExistence type="inferred from homology"/>
<dbReference type="Pfam" id="PF17820">
    <property type="entry name" value="PDZ_6"/>
    <property type="match status" value="1"/>
</dbReference>
<dbReference type="NCBIfam" id="TIGR00225">
    <property type="entry name" value="prc"/>
    <property type="match status" value="1"/>
</dbReference>
<evidence type="ECO:0000256" key="3">
    <source>
        <dbReference type="ARBA" id="ARBA00022801"/>
    </source>
</evidence>
<evidence type="ECO:0000256" key="1">
    <source>
        <dbReference type="ARBA" id="ARBA00009179"/>
    </source>
</evidence>
<dbReference type="InterPro" id="IPR036034">
    <property type="entry name" value="PDZ_sf"/>
</dbReference>
<feature type="domain" description="PDZ" evidence="7">
    <location>
        <begin position="87"/>
        <end position="171"/>
    </location>
</feature>
<evidence type="ECO:0000256" key="4">
    <source>
        <dbReference type="ARBA" id="ARBA00022825"/>
    </source>
</evidence>
<dbReference type="InterPro" id="IPR005151">
    <property type="entry name" value="Tail-specific_protease"/>
</dbReference>
<dbReference type="InterPro" id="IPR001478">
    <property type="entry name" value="PDZ"/>
</dbReference>
<dbReference type="InterPro" id="IPR029045">
    <property type="entry name" value="ClpP/crotonase-like_dom_sf"/>
</dbReference>
<evidence type="ECO:0000256" key="6">
    <source>
        <dbReference type="SAM" id="Phobius"/>
    </source>
</evidence>
<dbReference type="GO" id="GO:0008236">
    <property type="term" value="F:serine-type peptidase activity"/>
    <property type="evidence" value="ECO:0007669"/>
    <property type="project" value="UniProtKB-KW"/>
</dbReference>
<dbReference type="Pfam" id="PF03572">
    <property type="entry name" value="Peptidase_S41"/>
    <property type="match status" value="1"/>
</dbReference>
<dbReference type="GO" id="GO:0006508">
    <property type="term" value="P:proteolysis"/>
    <property type="evidence" value="ECO:0007669"/>
    <property type="project" value="UniProtKB-KW"/>
</dbReference>
<dbReference type="PROSITE" id="PS50106">
    <property type="entry name" value="PDZ"/>
    <property type="match status" value="1"/>
</dbReference>
<name>E4L8Q2_9FIRM</name>
<dbReference type="OrthoDB" id="9812068at2"/>